<protein>
    <submittedName>
        <fullName evidence="1">Uncharacterized protein</fullName>
    </submittedName>
</protein>
<name>A0A1W1E5K6_9ZZZZ</name>
<proteinExistence type="predicted"/>
<dbReference type="EMBL" id="FPIA01000125">
    <property type="protein sequence ID" value="SFV89151.1"/>
    <property type="molecule type" value="Genomic_DNA"/>
</dbReference>
<accession>A0A1W1E5K6</accession>
<gene>
    <name evidence="1" type="ORF">MNB_SUP05-SYMBIONT-7-94</name>
</gene>
<reference evidence="1" key="1">
    <citation type="submission" date="2016-10" db="EMBL/GenBank/DDBJ databases">
        <authorList>
            <person name="de Groot N.N."/>
        </authorList>
    </citation>
    <scope>NUCLEOTIDE SEQUENCE</scope>
</reference>
<sequence>MAESKEDKIFKVVQTFLGDPPLIIWGSGATIPYELPSMSDLNKKLKASIEGFNADNNNLESELGQDKYQEQIPIIKKIIWDEVSKKDILVLEKIITNDIDSFSGIKTMIKKFTEPHPRILNIVTTNYDRVLEYLMSYYNFSYTDGFNGKVLSEFDENNFKKEHMINLIKVHGSLNWFDVGGDIRFSSFILKDTEPKIIAPGKNKYKEAYKGPYRELIQKSDSLIKDASSFFVIGFGFNDEHLTPKIKAKIKKGTPIVLITKKASCSSYKELEHAEKYIIFEESKSGKTKVIYKESKTIDKVEIELEGDLWQLNNFIRIL</sequence>
<evidence type="ECO:0000313" key="1">
    <source>
        <dbReference type="EMBL" id="SFV89151.1"/>
    </source>
</evidence>
<organism evidence="1">
    <name type="scientific">hydrothermal vent metagenome</name>
    <dbReference type="NCBI Taxonomy" id="652676"/>
    <lineage>
        <taxon>unclassified sequences</taxon>
        <taxon>metagenomes</taxon>
        <taxon>ecological metagenomes</taxon>
    </lineage>
</organism>
<dbReference type="AlphaFoldDB" id="A0A1W1E5K6"/>
<dbReference type="Pfam" id="PF13289">
    <property type="entry name" value="SIR2_2"/>
    <property type="match status" value="1"/>
</dbReference>